<dbReference type="InterPro" id="IPR003593">
    <property type="entry name" value="AAA+_ATPase"/>
</dbReference>
<evidence type="ECO:0000313" key="4">
    <source>
        <dbReference type="EMBL" id="QIB69851.1"/>
    </source>
</evidence>
<protein>
    <submittedName>
        <fullName evidence="4">AAA family ATPase</fullName>
    </submittedName>
</protein>
<evidence type="ECO:0000256" key="1">
    <source>
        <dbReference type="ARBA" id="ARBA00022741"/>
    </source>
</evidence>
<dbReference type="PROSITE" id="PS50045">
    <property type="entry name" value="SIGMA54_INTERACT_4"/>
    <property type="match status" value="1"/>
</dbReference>
<keyword evidence="2" id="KW-0067">ATP-binding</keyword>
<dbReference type="AlphaFoldDB" id="A0A858BUW8"/>
<evidence type="ECO:0000259" key="3">
    <source>
        <dbReference type="PROSITE" id="PS50045"/>
    </source>
</evidence>
<sequence>MNQISDKCLGGHIKRKKLAIVAGSEATKETLCQQMRQFLADCVDIQGYSEEIPVQEPIKADLVVMSSKILAEEMAGFVEAGCPVLIVRRSLNVEHIEKLFGIPKGTSVYFVNDLKENAHSCIEALKEIGIDYLDLIPYYPGCRVYKKADMAITAGELALVPESVGKVIDLGARSIDISSIVEILQQLDLMEEKLSLVSENYKENMVRFSSHLYHLFDEAANMNQYLGKILNQINDGIIAYYGNGILSIFNEKSRTMFGPAAAGDFVHNLAMDRQIKEYLLSKEDMSDRLFRLDHQELIFSKVRIEKIDTTVCTIKNAKENKDIEVKLRQDLIRKGYIGKYRFTDIVGSSPVMQEAIHIAKKLAKSDLNLLIYGESGVGKELFASAIHNESLGNRGPFVAINFSALPEELAESELFGYEEGAFTGAKKGGRLGIFEQANQGTIFLDEIGDVSPRIQARLLRVLQEKEIRRVGGSENIPIDVRVIAATNKDLVQMCREGQFREDLYHRLKNFYLKVPPLCARREDIDLLVNHFLQKHGCRQLQISAEVMELLRRNPWRGNVRELENVVEYLMAVCDSGIVETAHLPEGFFEDIRSGWEGASGEAPDKDLNRYTESLWEKGNLAEYLFFLNLIKTYTDKGCTISRRTMTLRAREQFPYLTEERVRKKTDDLQELKLITKSVGRVGMRLTINGMKYIEYNNQFAPIYS</sequence>
<dbReference type="PROSITE" id="PS00675">
    <property type="entry name" value="SIGMA54_INTERACT_1"/>
    <property type="match status" value="1"/>
</dbReference>
<dbReference type="InterPro" id="IPR058031">
    <property type="entry name" value="AAA_lid_NorR"/>
</dbReference>
<dbReference type="PANTHER" id="PTHR32071">
    <property type="entry name" value="TRANSCRIPTIONAL REGULATORY PROTEIN"/>
    <property type="match status" value="1"/>
</dbReference>
<name>A0A858BUW8_9FIRM</name>
<dbReference type="CDD" id="cd00009">
    <property type="entry name" value="AAA"/>
    <property type="match status" value="1"/>
</dbReference>
<dbReference type="FunFam" id="3.40.50.300:FF:000006">
    <property type="entry name" value="DNA-binding transcriptional regulator NtrC"/>
    <property type="match status" value="1"/>
</dbReference>
<dbReference type="InterPro" id="IPR027417">
    <property type="entry name" value="P-loop_NTPase"/>
</dbReference>
<dbReference type="InterPro" id="IPR002078">
    <property type="entry name" value="Sigma_54_int"/>
</dbReference>
<accession>A0A858BUW8</accession>
<dbReference type="GO" id="GO:0006355">
    <property type="term" value="P:regulation of DNA-templated transcription"/>
    <property type="evidence" value="ECO:0007669"/>
    <property type="project" value="InterPro"/>
</dbReference>
<dbReference type="KEGG" id="abut:Ami103574_11190"/>
<dbReference type="Gene3D" id="3.40.50.300">
    <property type="entry name" value="P-loop containing nucleotide triphosphate hydrolases"/>
    <property type="match status" value="1"/>
</dbReference>
<keyword evidence="5" id="KW-1185">Reference proteome</keyword>
<organism evidence="4 5">
    <name type="scientific">Aminipila butyrica</name>
    <dbReference type="NCBI Taxonomy" id="433296"/>
    <lineage>
        <taxon>Bacteria</taxon>
        <taxon>Bacillati</taxon>
        <taxon>Bacillota</taxon>
        <taxon>Clostridia</taxon>
        <taxon>Peptostreptococcales</taxon>
        <taxon>Anaerovoracaceae</taxon>
        <taxon>Aminipila</taxon>
    </lineage>
</organism>
<feature type="domain" description="Sigma-54 factor interaction" evidence="3">
    <location>
        <begin position="345"/>
        <end position="571"/>
    </location>
</feature>
<dbReference type="SMART" id="SM00382">
    <property type="entry name" value="AAA"/>
    <property type="match status" value="1"/>
</dbReference>
<dbReference type="GO" id="GO:0005524">
    <property type="term" value="F:ATP binding"/>
    <property type="evidence" value="ECO:0007669"/>
    <property type="project" value="UniProtKB-KW"/>
</dbReference>
<evidence type="ECO:0000256" key="2">
    <source>
        <dbReference type="ARBA" id="ARBA00022840"/>
    </source>
</evidence>
<gene>
    <name evidence="4" type="ORF">Ami103574_11190</name>
</gene>
<proteinExistence type="predicted"/>
<dbReference type="Gene3D" id="1.10.8.60">
    <property type="match status" value="1"/>
</dbReference>
<dbReference type="EMBL" id="CP048649">
    <property type="protein sequence ID" value="QIB69851.1"/>
    <property type="molecule type" value="Genomic_DNA"/>
</dbReference>
<dbReference type="InterPro" id="IPR025662">
    <property type="entry name" value="Sigma_54_int_dom_ATP-bd_1"/>
</dbReference>
<reference evidence="4 5" key="1">
    <citation type="submission" date="2020-02" db="EMBL/GenBank/DDBJ databases">
        <authorList>
            <person name="Kim Y.B."/>
            <person name="Roh S.W."/>
        </authorList>
    </citation>
    <scope>NUCLEOTIDE SEQUENCE [LARGE SCALE GENOMIC DNA]</scope>
    <source>
        <strain evidence="4 5">DSM 103574</strain>
    </source>
</reference>
<dbReference type="Pfam" id="PF25601">
    <property type="entry name" value="AAA_lid_14"/>
    <property type="match status" value="1"/>
</dbReference>
<dbReference type="Pfam" id="PF00158">
    <property type="entry name" value="Sigma54_activat"/>
    <property type="match status" value="1"/>
</dbReference>
<keyword evidence="1" id="KW-0547">Nucleotide-binding</keyword>
<dbReference type="PANTHER" id="PTHR32071:SF57">
    <property type="entry name" value="C4-DICARBOXYLATE TRANSPORT TRANSCRIPTIONAL REGULATORY PROTEIN DCTD"/>
    <property type="match status" value="1"/>
</dbReference>
<dbReference type="RefSeq" id="WP_163067091.1">
    <property type="nucleotide sequence ID" value="NZ_CP048649.1"/>
</dbReference>
<dbReference type="Proteomes" id="UP000466848">
    <property type="component" value="Chromosome"/>
</dbReference>
<evidence type="ECO:0000313" key="5">
    <source>
        <dbReference type="Proteomes" id="UP000466848"/>
    </source>
</evidence>
<dbReference type="SUPFAM" id="SSF52540">
    <property type="entry name" value="P-loop containing nucleoside triphosphate hydrolases"/>
    <property type="match status" value="1"/>
</dbReference>